<name>E0TX39_BACSH</name>
<dbReference type="Proteomes" id="UP000002233">
    <property type="component" value="Chromosome"/>
</dbReference>
<sequence>MKKSRFATMILGISVLTLVFATIFMGTNAPTTSAKEVNPNVNIFLNSAVENLNPDDVKQTLKTIKESIILKNGEYSFDESKAIKLGLEKDVIDNVKNLESNVLEQFYNLKDSEIETGSEQLQGDFSVLKEKDPLARVLYLSLVAFIGLNFANNVLNDIYRLGAIGWCRSTTHSLAISVCITLGYR</sequence>
<dbReference type="EMBL" id="CP002183">
    <property type="protein sequence ID" value="ADM37945.1"/>
    <property type="molecule type" value="Genomic_DNA"/>
</dbReference>
<evidence type="ECO:0000313" key="1">
    <source>
        <dbReference type="EMBL" id="ADM37945.1"/>
    </source>
</evidence>
<dbReference type="KEGG" id="bss:BSUW23_09495"/>
<accession>E0TX39</accession>
<reference key="1">
    <citation type="submission" date="2010-08" db="EMBL/GenBank/DDBJ databases">
        <authorList>
            <person name="Zeigler D.R."/>
        </authorList>
    </citation>
    <scope>NUCLEOTIDE SEQUENCE</scope>
    <source>
        <strain>W23</strain>
    </source>
</reference>
<proteinExistence type="predicted"/>
<protein>
    <submittedName>
        <fullName evidence="1">Uncharacterized protein</fullName>
    </submittedName>
</protein>
<dbReference type="HOGENOM" id="CLU_1458542_0_0_9"/>
<dbReference type="RefSeq" id="WP_003220199.1">
    <property type="nucleotide sequence ID" value="NC_014479.1"/>
</dbReference>
<reference evidence="1 2" key="2">
    <citation type="journal article" date="2011" name="Microbiology">
        <title>The genome sequence of Bacillus subtilis subsp. spizizenii W23: insights into speciation within the B. subtilis complex and into the history of B. subtilis genetics.</title>
        <authorList>
            <person name="Zeigler D.R."/>
        </authorList>
    </citation>
    <scope>NUCLEOTIDE SEQUENCE [LARGE SCALE GENOMIC DNA]</scope>
    <source>
        <strain evidence="2">ATCC 23059 / NRRL B-14472 / W23</strain>
    </source>
</reference>
<organism evidence="1 2">
    <name type="scientific">Bacillus spizizenii (strain ATCC 23059 / NRRL B-14472 / W23)</name>
    <name type="common">Bacillus subtilis subsp. spizizenii</name>
    <dbReference type="NCBI Taxonomy" id="655816"/>
    <lineage>
        <taxon>Bacteria</taxon>
        <taxon>Bacillati</taxon>
        <taxon>Bacillota</taxon>
        <taxon>Bacilli</taxon>
        <taxon>Bacillales</taxon>
        <taxon>Bacillaceae</taxon>
        <taxon>Bacillus</taxon>
    </lineage>
</organism>
<gene>
    <name evidence="1" type="ordered locus">BSUW23_09495</name>
</gene>
<evidence type="ECO:0000313" key="2">
    <source>
        <dbReference type="Proteomes" id="UP000002233"/>
    </source>
</evidence>
<dbReference type="AlphaFoldDB" id="E0TX39"/>